<keyword evidence="1" id="KW-0732">Signal</keyword>
<name>A0ABS0I3U6_9BACT</name>
<evidence type="ECO:0000313" key="3">
    <source>
        <dbReference type="Proteomes" id="UP000618931"/>
    </source>
</evidence>
<protein>
    <recommendedName>
        <fullName evidence="4">DUF4136 domain-containing protein</fullName>
    </recommendedName>
</protein>
<accession>A0ABS0I3U6</accession>
<organism evidence="2 3">
    <name type="scientific">Hymenobacter ruricola</name>
    <dbReference type="NCBI Taxonomy" id="2791023"/>
    <lineage>
        <taxon>Bacteria</taxon>
        <taxon>Pseudomonadati</taxon>
        <taxon>Bacteroidota</taxon>
        <taxon>Cytophagia</taxon>
        <taxon>Cytophagales</taxon>
        <taxon>Hymenobacteraceae</taxon>
        <taxon>Hymenobacter</taxon>
    </lineage>
</organism>
<gene>
    <name evidence="2" type="ORF">I2H31_09135</name>
</gene>
<evidence type="ECO:0000256" key="1">
    <source>
        <dbReference type="SAM" id="SignalP"/>
    </source>
</evidence>
<feature type="signal peptide" evidence="1">
    <location>
        <begin position="1"/>
        <end position="24"/>
    </location>
</feature>
<comment type="caution">
    <text evidence="2">The sequence shown here is derived from an EMBL/GenBank/DDBJ whole genome shotgun (WGS) entry which is preliminary data.</text>
</comment>
<dbReference type="RefSeq" id="WP_196292716.1">
    <property type="nucleotide sequence ID" value="NZ_JADQDM010000003.1"/>
</dbReference>
<evidence type="ECO:0000313" key="2">
    <source>
        <dbReference type="EMBL" id="MBF9221267.1"/>
    </source>
</evidence>
<dbReference type="Proteomes" id="UP000618931">
    <property type="component" value="Unassembled WGS sequence"/>
</dbReference>
<feature type="chain" id="PRO_5046856550" description="DUF4136 domain-containing protein" evidence="1">
    <location>
        <begin position="25"/>
        <end position="236"/>
    </location>
</feature>
<reference evidence="2 3" key="1">
    <citation type="submission" date="2020-11" db="EMBL/GenBank/DDBJ databases">
        <authorList>
            <person name="Kim M.K."/>
        </authorList>
    </citation>
    <scope>NUCLEOTIDE SEQUENCE [LARGE SCALE GENOMIC DNA]</scope>
    <source>
        <strain evidence="2 3">BT662</strain>
    </source>
</reference>
<proteinExistence type="predicted"/>
<evidence type="ECO:0008006" key="4">
    <source>
        <dbReference type="Google" id="ProtNLM"/>
    </source>
</evidence>
<dbReference type="EMBL" id="JADQDM010000003">
    <property type="protein sequence ID" value="MBF9221267.1"/>
    <property type="molecule type" value="Genomic_DNA"/>
</dbReference>
<sequence>MPRPSLLAALAGWLLPLSACQSDADRYPAVTTGAAQPPVEAVLPLPMQTVRARLRQRLQSTRPVQAPAHPEYGPQFAQFSLATNETQRIDYLFRRYDRFNSSDEVPMSTAFHAPATVTTALLAYLALPVAARAPDLYLSPTPRWPVPEYVSAQGQPLPYTCDYLLHLRAVGADSTGLEIIAIDSNVIDGTRFGIKNDRDGLGWPRPGRVPRYRDVRPSLTDQQQVLSQLVKLALTE</sequence>
<keyword evidence="3" id="KW-1185">Reference proteome</keyword>